<proteinExistence type="predicted"/>
<gene>
    <name evidence="2" type="ORF">CVT26_015233</name>
</gene>
<evidence type="ECO:0000313" key="2">
    <source>
        <dbReference type="EMBL" id="PPQ73282.1"/>
    </source>
</evidence>
<reference evidence="2 3" key="1">
    <citation type="journal article" date="2018" name="Evol. Lett.">
        <title>Horizontal gene cluster transfer increased hallucinogenic mushroom diversity.</title>
        <authorList>
            <person name="Reynolds H.T."/>
            <person name="Vijayakumar V."/>
            <person name="Gluck-Thaler E."/>
            <person name="Korotkin H.B."/>
            <person name="Matheny P.B."/>
            <person name="Slot J.C."/>
        </authorList>
    </citation>
    <scope>NUCLEOTIDE SEQUENCE [LARGE SCALE GENOMIC DNA]</scope>
    <source>
        <strain evidence="2 3">SRW20</strain>
    </source>
</reference>
<name>A0A409W461_9AGAR</name>
<dbReference type="InParanoid" id="A0A409W461"/>
<protein>
    <submittedName>
        <fullName evidence="2">Uncharacterized protein</fullName>
    </submittedName>
</protein>
<organism evidence="2 3">
    <name type="scientific">Gymnopilus dilepis</name>
    <dbReference type="NCBI Taxonomy" id="231916"/>
    <lineage>
        <taxon>Eukaryota</taxon>
        <taxon>Fungi</taxon>
        <taxon>Dikarya</taxon>
        <taxon>Basidiomycota</taxon>
        <taxon>Agaricomycotina</taxon>
        <taxon>Agaricomycetes</taxon>
        <taxon>Agaricomycetidae</taxon>
        <taxon>Agaricales</taxon>
        <taxon>Agaricineae</taxon>
        <taxon>Hymenogastraceae</taxon>
        <taxon>Gymnopilus</taxon>
    </lineage>
</organism>
<feature type="region of interest" description="Disordered" evidence="1">
    <location>
        <begin position="44"/>
        <end position="74"/>
    </location>
</feature>
<dbReference type="EMBL" id="NHYE01005413">
    <property type="protein sequence ID" value="PPQ73282.1"/>
    <property type="molecule type" value="Genomic_DNA"/>
</dbReference>
<evidence type="ECO:0000256" key="1">
    <source>
        <dbReference type="SAM" id="MobiDB-lite"/>
    </source>
</evidence>
<feature type="region of interest" description="Disordered" evidence="1">
    <location>
        <begin position="1"/>
        <end position="21"/>
    </location>
</feature>
<accession>A0A409W461</accession>
<sequence>MLQVTFYQPNRAGSTESRALDHDCRQPGWKRYYEEHKEVIKAKARERAARVKESETPEEAQQRRDRHREAAARYREANRTKIRVKAWERRWYRRQAQQQEKSSHYPANYLQA</sequence>
<dbReference type="AlphaFoldDB" id="A0A409W461"/>
<dbReference type="Proteomes" id="UP000284706">
    <property type="component" value="Unassembled WGS sequence"/>
</dbReference>
<keyword evidence="3" id="KW-1185">Reference proteome</keyword>
<feature type="compositionally biased region" description="Polar residues" evidence="1">
    <location>
        <begin position="1"/>
        <end position="17"/>
    </location>
</feature>
<evidence type="ECO:0000313" key="3">
    <source>
        <dbReference type="Proteomes" id="UP000284706"/>
    </source>
</evidence>
<comment type="caution">
    <text evidence="2">The sequence shown here is derived from an EMBL/GenBank/DDBJ whole genome shotgun (WGS) entry which is preliminary data.</text>
</comment>